<keyword evidence="7" id="KW-0812">Transmembrane</keyword>
<dbReference type="AlphaFoldDB" id="A0A1I5HRD5"/>
<dbReference type="PANTHER" id="PTHR43711:SF1">
    <property type="entry name" value="HISTIDINE KINASE 1"/>
    <property type="match status" value="1"/>
</dbReference>
<evidence type="ECO:0000256" key="3">
    <source>
        <dbReference type="ARBA" id="ARBA00022553"/>
    </source>
</evidence>
<dbReference type="InterPro" id="IPR003594">
    <property type="entry name" value="HATPase_dom"/>
</dbReference>
<dbReference type="Gene3D" id="3.30.565.10">
    <property type="entry name" value="Histidine kinase-like ATPase, C-terminal domain"/>
    <property type="match status" value="1"/>
</dbReference>
<evidence type="ECO:0000256" key="1">
    <source>
        <dbReference type="ARBA" id="ARBA00000085"/>
    </source>
</evidence>
<dbReference type="Pfam" id="PF00512">
    <property type="entry name" value="HisKA"/>
    <property type="match status" value="1"/>
</dbReference>
<comment type="catalytic activity">
    <reaction evidence="1">
        <text>ATP + protein L-histidine = ADP + protein N-phospho-L-histidine.</text>
        <dbReference type="EC" id="2.7.13.3"/>
    </reaction>
</comment>
<keyword evidence="3" id="KW-0597">Phosphoprotein</keyword>
<dbReference type="STRING" id="1527.SAMN04489757_13323"/>
<dbReference type="EC" id="2.7.13.3" evidence="2"/>
<reference evidence="9 10" key="1">
    <citation type="submission" date="2016-10" db="EMBL/GenBank/DDBJ databases">
        <authorList>
            <person name="de Groot N.N."/>
        </authorList>
    </citation>
    <scope>NUCLEOTIDE SEQUENCE [LARGE SCALE GENOMIC DNA]</scope>
    <source>
        <strain evidence="9 10">DSM 1283</strain>
    </source>
</reference>
<evidence type="ECO:0000256" key="2">
    <source>
        <dbReference type="ARBA" id="ARBA00012438"/>
    </source>
</evidence>
<dbReference type="SUPFAM" id="SSF47384">
    <property type="entry name" value="Homodimeric domain of signal transducing histidine kinase"/>
    <property type="match status" value="1"/>
</dbReference>
<keyword evidence="6" id="KW-0902">Two-component regulatory system</keyword>
<dbReference type="CDD" id="cd00082">
    <property type="entry name" value="HisKA"/>
    <property type="match status" value="1"/>
</dbReference>
<dbReference type="InterPro" id="IPR050736">
    <property type="entry name" value="Sensor_HK_Regulatory"/>
</dbReference>
<dbReference type="InterPro" id="IPR003661">
    <property type="entry name" value="HisK_dim/P_dom"/>
</dbReference>
<dbReference type="Pfam" id="PF02518">
    <property type="entry name" value="HATPase_c"/>
    <property type="match status" value="1"/>
</dbReference>
<dbReference type="SUPFAM" id="SSF55874">
    <property type="entry name" value="ATPase domain of HSP90 chaperone/DNA topoisomerase II/histidine kinase"/>
    <property type="match status" value="1"/>
</dbReference>
<keyword evidence="10" id="KW-1185">Reference proteome</keyword>
<dbReference type="InterPro" id="IPR036890">
    <property type="entry name" value="HATPase_C_sf"/>
</dbReference>
<dbReference type="SMART" id="SM00387">
    <property type="entry name" value="HATPase_c"/>
    <property type="match status" value="1"/>
</dbReference>
<protein>
    <recommendedName>
        <fullName evidence="2">histidine kinase</fullName>
        <ecNumber evidence="2">2.7.13.3</ecNumber>
    </recommendedName>
</protein>
<keyword evidence="7" id="KW-1133">Transmembrane helix</keyword>
<evidence type="ECO:0000313" key="9">
    <source>
        <dbReference type="EMBL" id="SFO50699.1"/>
    </source>
</evidence>
<dbReference type="RefSeq" id="WP_170848043.1">
    <property type="nucleotide sequence ID" value="NZ_BAABFM010000005.1"/>
</dbReference>
<evidence type="ECO:0000256" key="7">
    <source>
        <dbReference type="SAM" id="Phobius"/>
    </source>
</evidence>
<dbReference type="PANTHER" id="PTHR43711">
    <property type="entry name" value="TWO-COMPONENT HISTIDINE KINASE"/>
    <property type="match status" value="1"/>
</dbReference>
<evidence type="ECO:0000256" key="5">
    <source>
        <dbReference type="ARBA" id="ARBA00022777"/>
    </source>
</evidence>
<dbReference type="CDD" id="cd00075">
    <property type="entry name" value="HATPase"/>
    <property type="match status" value="1"/>
</dbReference>
<dbReference type="InterPro" id="IPR036097">
    <property type="entry name" value="HisK_dim/P_sf"/>
</dbReference>
<evidence type="ECO:0000259" key="8">
    <source>
        <dbReference type="PROSITE" id="PS50109"/>
    </source>
</evidence>
<dbReference type="InterPro" id="IPR004358">
    <property type="entry name" value="Sig_transdc_His_kin-like_C"/>
</dbReference>
<feature type="transmembrane region" description="Helical" evidence="7">
    <location>
        <begin position="6"/>
        <end position="25"/>
    </location>
</feature>
<accession>A0A1I5HRD5</accession>
<dbReference type="InterPro" id="IPR005467">
    <property type="entry name" value="His_kinase_dom"/>
</dbReference>
<dbReference type="PRINTS" id="PR00344">
    <property type="entry name" value="BCTRLSENSOR"/>
</dbReference>
<dbReference type="Proteomes" id="UP000198806">
    <property type="component" value="Unassembled WGS sequence"/>
</dbReference>
<keyword evidence="7" id="KW-0472">Membrane</keyword>
<dbReference type="Gene3D" id="1.10.287.130">
    <property type="match status" value="1"/>
</dbReference>
<feature type="domain" description="Histidine kinase" evidence="8">
    <location>
        <begin position="93"/>
        <end position="305"/>
    </location>
</feature>
<keyword evidence="5 9" id="KW-0418">Kinase</keyword>
<dbReference type="GO" id="GO:0000155">
    <property type="term" value="F:phosphorelay sensor kinase activity"/>
    <property type="evidence" value="ECO:0007669"/>
    <property type="project" value="InterPro"/>
</dbReference>
<organism evidence="9 10">
    <name type="scientific">Anaerocolumna aminovalerica</name>
    <dbReference type="NCBI Taxonomy" id="1527"/>
    <lineage>
        <taxon>Bacteria</taxon>
        <taxon>Bacillati</taxon>
        <taxon>Bacillota</taxon>
        <taxon>Clostridia</taxon>
        <taxon>Lachnospirales</taxon>
        <taxon>Lachnospiraceae</taxon>
        <taxon>Anaerocolumna</taxon>
    </lineage>
</organism>
<keyword evidence="4" id="KW-0808">Transferase</keyword>
<proteinExistence type="predicted"/>
<dbReference type="EMBL" id="FOWD01000033">
    <property type="protein sequence ID" value="SFO50699.1"/>
    <property type="molecule type" value="Genomic_DNA"/>
</dbReference>
<name>A0A1I5HRD5_9FIRM</name>
<dbReference type="SMART" id="SM00388">
    <property type="entry name" value="HisKA"/>
    <property type="match status" value="1"/>
</dbReference>
<evidence type="ECO:0000313" key="10">
    <source>
        <dbReference type="Proteomes" id="UP000198806"/>
    </source>
</evidence>
<evidence type="ECO:0000256" key="4">
    <source>
        <dbReference type="ARBA" id="ARBA00022679"/>
    </source>
</evidence>
<gene>
    <name evidence="9" type="ORF">SAMN04489757_13323</name>
</gene>
<dbReference type="PROSITE" id="PS50109">
    <property type="entry name" value="HIS_KIN"/>
    <property type="match status" value="1"/>
</dbReference>
<sequence length="305" mass="34429">MDYIRISIIIVPIIVLLVSISMVLYNKYQVNKIMKHLYGMLESAINGCFTETTYDESKMSALEVKLHQYLWESETSSKNLKKEKEKIDSLISDISHQTKTPIANILLYSQLLMEKNLSKEAVQCADQIMSQTEKLNFLIGSLIKTSRLENGIITVSPQANNISSLLDAIHKQFTPQGDKKHISVLIDQTKEKAYFDMKWTIEALANIVDNAIKYTPEHGSVMIKTTAFELFCRIDITDNGIGIDKSEFNKIFMRFYRSQAVTEQEGVGIGLYLAQAILSAEGGYIKVASKPGEGSVFSVFLPRYK</sequence>
<evidence type="ECO:0000256" key="6">
    <source>
        <dbReference type="ARBA" id="ARBA00023012"/>
    </source>
</evidence>